<reference evidence="4 6" key="3">
    <citation type="journal article" date="2016" name="Proc. Natl. Acad. Sci. U.S.A.">
        <title>Comparative genomics of biotechnologically important yeasts.</title>
        <authorList>
            <person name="Riley R."/>
            <person name="Haridas S."/>
            <person name="Wolfe K.H."/>
            <person name="Lopes M.R."/>
            <person name="Hittinger C.T."/>
            <person name="Goeker M."/>
            <person name="Salamov A.A."/>
            <person name="Wisecaver J.H."/>
            <person name="Long T.M."/>
            <person name="Calvey C.H."/>
            <person name="Aerts A.L."/>
            <person name="Barry K.W."/>
            <person name="Choi C."/>
            <person name="Clum A."/>
            <person name="Coughlan A.Y."/>
            <person name="Deshpande S."/>
            <person name="Douglass A.P."/>
            <person name="Hanson S.J."/>
            <person name="Klenk H.-P."/>
            <person name="LaButti K.M."/>
            <person name="Lapidus A."/>
            <person name="Lindquist E.A."/>
            <person name="Lipzen A.M."/>
            <person name="Meier-Kolthoff J.P."/>
            <person name="Ohm R.A."/>
            <person name="Otillar R.P."/>
            <person name="Pangilinan J.L."/>
            <person name="Peng Y."/>
            <person name="Rokas A."/>
            <person name="Rosa C.A."/>
            <person name="Scheuner C."/>
            <person name="Sibirny A.A."/>
            <person name="Slot J.C."/>
            <person name="Stielow J.B."/>
            <person name="Sun H."/>
            <person name="Kurtzman C.P."/>
            <person name="Blackwell M."/>
            <person name="Grigoriev I.V."/>
            <person name="Jeffries T.W."/>
        </authorList>
    </citation>
    <scope>NUCLEOTIDE SEQUENCE [LARGE SCALE GENOMIC DNA]</scope>
    <source>
        <strain evidence="6">ATCC 18201 / CBS 1600 / BCRC 20928 / JCM 3617 / NBRC 0987 / NRRL Y-1542</strain>
        <strain evidence="4">NRRL Y-1542</strain>
    </source>
</reference>
<evidence type="ECO:0000256" key="1">
    <source>
        <dbReference type="SAM" id="MobiDB-lite"/>
    </source>
</evidence>
<accession>A0A0H5C2Z1</accession>
<feature type="transmembrane region" description="Helical" evidence="2">
    <location>
        <begin position="134"/>
        <end position="153"/>
    </location>
</feature>
<keyword evidence="6" id="KW-1185">Reference proteome</keyword>
<dbReference type="Proteomes" id="UP000094389">
    <property type="component" value="Unassembled WGS sequence"/>
</dbReference>
<feature type="region of interest" description="Disordered" evidence="1">
    <location>
        <begin position="174"/>
        <end position="262"/>
    </location>
</feature>
<protein>
    <submittedName>
        <fullName evidence="3">Uncharacterized protein</fullName>
    </submittedName>
</protein>
<organism evidence="3 5">
    <name type="scientific">Cyberlindnera jadinii (strain ATCC 18201 / CBS 1600 / BCRC 20928 / JCM 3617 / NBRC 0987 / NRRL Y-1542)</name>
    <name type="common">Torula yeast</name>
    <name type="synonym">Candida utilis</name>
    <dbReference type="NCBI Taxonomy" id="983966"/>
    <lineage>
        <taxon>Eukaryota</taxon>
        <taxon>Fungi</taxon>
        <taxon>Dikarya</taxon>
        <taxon>Ascomycota</taxon>
        <taxon>Saccharomycotina</taxon>
        <taxon>Saccharomycetes</taxon>
        <taxon>Phaffomycetales</taxon>
        <taxon>Phaffomycetaceae</taxon>
        <taxon>Cyberlindnera</taxon>
    </lineage>
</organism>
<feature type="compositionally biased region" description="Low complexity" evidence="1">
    <location>
        <begin position="193"/>
        <end position="203"/>
    </location>
</feature>
<dbReference type="OMA" id="KMHANIL"/>
<dbReference type="Pfam" id="PF13430">
    <property type="entry name" value="DUF4112"/>
    <property type="match status" value="1"/>
</dbReference>
<dbReference type="PANTHER" id="PTHR35519:SF1">
    <property type="entry name" value="YALI0C06193P"/>
    <property type="match status" value="1"/>
</dbReference>
<dbReference type="GeneID" id="30988681"/>
<gene>
    <name evidence="3" type="ORF">BN1211_2710</name>
    <name evidence="4" type="ORF">CYBJADRAFT_165948</name>
</gene>
<dbReference type="PANTHER" id="PTHR35519">
    <property type="entry name" value="MEMBRANE PROTEINS"/>
    <property type="match status" value="1"/>
</dbReference>
<dbReference type="InterPro" id="IPR025187">
    <property type="entry name" value="DUF4112"/>
</dbReference>
<feature type="transmembrane region" description="Helical" evidence="2">
    <location>
        <begin position="92"/>
        <end position="113"/>
    </location>
</feature>
<dbReference type="Proteomes" id="UP000038830">
    <property type="component" value="Unassembled WGS sequence"/>
</dbReference>
<evidence type="ECO:0000313" key="3">
    <source>
        <dbReference type="EMBL" id="CEP22355.1"/>
    </source>
</evidence>
<keyword evidence="2" id="KW-0812">Transmembrane</keyword>
<evidence type="ECO:0000313" key="6">
    <source>
        <dbReference type="Proteomes" id="UP000094389"/>
    </source>
</evidence>
<feature type="compositionally biased region" description="Basic and acidic residues" evidence="1">
    <location>
        <begin position="174"/>
        <end position="191"/>
    </location>
</feature>
<dbReference type="EMBL" id="KV453926">
    <property type="protein sequence ID" value="ODV75192.1"/>
    <property type="molecule type" value="Genomic_DNA"/>
</dbReference>
<sequence length="262" mass="30340">MDTINAWAEKLEGIPGYDMAVDWINDKAGENYQTKDPYYVEIHGKKKRRKAPETCTPEEQKAWKQVKKRAWLDDRNFFGCYPVDLGLGLAPLMALVPVIGPLLMFAIHGRLINIADQKFNKLPVELIAKMHANILFDLLISLPPILGSLFAWMNACSTRNAALIHTWLVKKEMKKQEESRRQEEEDKRIYEQRLTNNRTRTNNSIPVSQHDPFKTPQRQYADNNSMDRHSNNTASSRKQSQHDVLQRPQPAYEPDVVRGRQM</sequence>
<evidence type="ECO:0000256" key="2">
    <source>
        <dbReference type="SAM" id="Phobius"/>
    </source>
</evidence>
<evidence type="ECO:0000313" key="5">
    <source>
        <dbReference type="Proteomes" id="UP000038830"/>
    </source>
</evidence>
<dbReference type="EMBL" id="CDQK01000003">
    <property type="protein sequence ID" value="CEP22355.1"/>
    <property type="molecule type" value="Genomic_DNA"/>
</dbReference>
<proteinExistence type="predicted"/>
<name>A0A0H5C2Z1_CYBJN</name>
<accession>A0A1E4S728</accession>
<keyword evidence="2" id="KW-1133">Transmembrane helix</keyword>
<reference evidence="3" key="1">
    <citation type="submission" date="2014-12" db="EMBL/GenBank/DDBJ databases">
        <authorList>
            <person name="Jaenicke S."/>
        </authorList>
    </citation>
    <scope>NUCLEOTIDE SEQUENCE [LARGE SCALE GENOMIC DNA]</scope>
    <source>
        <strain evidence="3">CBS1600</strain>
    </source>
</reference>
<evidence type="ECO:0000313" key="4">
    <source>
        <dbReference type="EMBL" id="ODV75192.1"/>
    </source>
</evidence>
<keyword evidence="2" id="KW-0472">Membrane</keyword>
<dbReference type="OrthoDB" id="2103474at2759"/>
<reference evidence="5" key="2">
    <citation type="journal article" date="2015" name="J. Biotechnol.">
        <title>The structure of the Cyberlindnera jadinii genome and its relation to Candida utilis analyzed by the occurrence of single nucleotide polymorphisms.</title>
        <authorList>
            <person name="Rupp O."/>
            <person name="Brinkrolf K."/>
            <person name="Buerth C."/>
            <person name="Kunigo M."/>
            <person name="Schneider J."/>
            <person name="Jaenicke S."/>
            <person name="Goesmann A."/>
            <person name="Puehler A."/>
            <person name="Jaeger K.-E."/>
            <person name="Ernst J.F."/>
        </authorList>
    </citation>
    <scope>NUCLEOTIDE SEQUENCE [LARGE SCALE GENOMIC DNA]</scope>
    <source>
        <strain evidence="5">ATCC 18201 / CBS 1600 / BCRC 20928 / JCM 3617 / NBRC 0987 / NRRL Y-1542</strain>
    </source>
</reference>
<dbReference type="RefSeq" id="XP_020072231.1">
    <property type="nucleotide sequence ID" value="XM_020214285.1"/>
</dbReference>
<dbReference type="AlphaFoldDB" id="A0A0H5C2Z1"/>